<evidence type="ECO:0000256" key="1">
    <source>
        <dbReference type="SAM" id="MobiDB-lite"/>
    </source>
</evidence>
<evidence type="ECO:0000313" key="2">
    <source>
        <dbReference type="EMBL" id="GAA2859923.1"/>
    </source>
</evidence>
<organism evidence="2 3">
    <name type="scientific">Streptosporangium fragile</name>
    <dbReference type="NCBI Taxonomy" id="46186"/>
    <lineage>
        <taxon>Bacteria</taxon>
        <taxon>Bacillati</taxon>
        <taxon>Actinomycetota</taxon>
        <taxon>Actinomycetes</taxon>
        <taxon>Streptosporangiales</taxon>
        <taxon>Streptosporangiaceae</taxon>
        <taxon>Streptosporangium</taxon>
    </lineage>
</organism>
<name>A0ABN3VU15_9ACTN</name>
<feature type="region of interest" description="Disordered" evidence="1">
    <location>
        <begin position="31"/>
        <end position="61"/>
    </location>
</feature>
<keyword evidence="3" id="KW-1185">Reference proteome</keyword>
<accession>A0ABN3VU15</accession>
<comment type="caution">
    <text evidence="2">The sequence shown here is derived from an EMBL/GenBank/DDBJ whole genome shotgun (WGS) entry which is preliminary data.</text>
</comment>
<proteinExistence type="predicted"/>
<dbReference type="Proteomes" id="UP001500831">
    <property type="component" value="Unassembled WGS sequence"/>
</dbReference>
<reference evidence="2 3" key="1">
    <citation type="journal article" date="2019" name="Int. J. Syst. Evol. Microbiol.">
        <title>The Global Catalogue of Microorganisms (GCM) 10K type strain sequencing project: providing services to taxonomists for standard genome sequencing and annotation.</title>
        <authorList>
            <consortium name="The Broad Institute Genomics Platform"/>
            <consortium name="The Broad Institute Genome Sequencing Center for Infectious Disease"/>
            <person name="Wu L."/>
            <person name="Ma J."/>
        </authorList>
    </citation>
    <scope>NUCLEOTIDE SEQUENCE [LARGE SCALE GENOMIC DNA]</scope>
    <source>
        <strain evidence="2 3">JCM 6242</strain>
    </source>
</reference>
<gene>
    <name evidence="2" type="ORF">GCM10010517_18480</name>
</gene>
<sequence length="162" mass="17078">MIRYGPCGPYRIFFVPPFSFRAVAAVPVGPARVRRPPGGFPAAPERGARGAPSGPSAPRRPDGALMIHGEAATAARGGAAAAPVWRMAVAPYGSLGQALPTPRFGHLPAKGQPVRNMVETPCGRVSQMRNTQGRAMKRQKNTLWRNVSARPVDGALEASTAM</sequence>
<feature type="compositionally biased region" description="Low complexity" evidence="1">
    <location>
        <begin position="31"/>
        <end position="54"/>
    </location>
</feature>
<evidence type="ECO:0000313" key="3">
    <source>
        <dbReference type="Proteomes" id="UP001500831"/>
    </source>
</evidence>
<protein>
    <submittedName>
        <fullName evidence="2">Uncharacterized protein</fullName>
    </submittedName>
</protein>
<dbReference type="EMBL" id="BAAAVI010000010">
    <property type="protein sequence ID" value="GAA2859923.1"/>
    <property type="molecule type" value="Genomic_DNA"/>
</dbReference>